<gene>
    <name evidence="4" type="ORF">GCM10007103_14140</name>
</gene>
<dbReference type="Proteomes" id="UP000610456">
    <property type="component" value="Unassembled WGS sequence"/>
</dbReference>
<reference evidence="4" key="1">
    <citation type="journal article" date="2014" name="Int. J. Syst. Evol. Microbiol.">
        <title>Complete genome sequence of Corynebacterium casei LMG S-19264T (=DSM 44701T), isolated from a smear-ripened cheese.</title>
        <authorList>
            <consortium name="US DOE Joint Genome Institute (JGI-PGF)"/>
            <person name="Walter F."/>
            <person name="Albersmeier A."/>
            <person name="Kalinowski J."/>
            <person name="Ruckert C."/>
        </authorList>
    </citation>
    <scope>NUCLEOTIDE SEQUENCE</scope>
    <source>
        <strain evidence="4">KCTC 12719</strain>
    </source>
</reference>
<protein>
    <submittedName>
        <fullName evidence="4">Uncharacterized protein</fullName>
    </submittedName>
</protein>
<dbReference type="SUPFAM" id="SSF63825">
    <property type="entry name" value="YWTD domain"/>
    <property type="match status" value="1"/>
</dbReference>
<name>A0A918SBW2_9FLAO</name>
<sequence>MTDSGYEIIKKWELPEILNEISGIAYIGDHRIACVQDEDGELFVYNLKSSKVEKSISFAGGGDYEGITLLGEDAYVLRSDGVIFEISDFQDKSPEVKKYLTKTHQLPGINIEGLCADSDNNRLLLAVKERKNSPLYKEIFAFDLNTKDSNENPLYKVALEDGVFEKVKGKKEKRFSPGEIGIHPKTGEHYILDGSKPKLLITAKDGTPKELIMFQSRDFGNPEGLTFSPEGALYISNEAEDEPANILHITLNRTSN</sequence>
<keyword evidence="2" id="KW-1003">Cell membrane</keyword>
<reference evidence="4" key="2">
    <citation type="submission" date="2020-09" db="EMBL/GenBank/DDBJ databases">
        <authorList>
            <person name="Sun Q."/>
            <person name="Kim S."/>
        </authorList>
    </citation>
    <scope>NUCLEOTIDE SEQUENCE</scope>
    <source>
        <strain evidence="4">KCTC 12719</strain>
    </source>
</reference>
<accession>A0A918SBW2</accession>
<keyword evidence="3" id="KW-0472">Membrane</keyword>
<dbReference type="Pfam" id="PF06977">
    <property type="entry name" value="SdiA-regulated"/>
    <property type="match status" value="1"/>
</dbReference>
<dbReference type="InterPro" id="IPR009722">
    <property type="entry name" value="YjiK/CarP"/>
</dbReference>
<keyword evidence="5" id="KW-1185">Reference proteome</keyword>
<comment type="caution">
    <text evidence="4">The sequence shown here is derived from an EMBL/GenBank/DDBJ whole genome shotgun (WGS) entry which is preliminary data.</text>
</comment>
<proteinExistence type="predicted"/>
<evidence type="ECO:0000313" key="5">
    <source>
        <dbReference type="Proteomes" id="UP000610456"/>
    </source>
</evidence>
<evidence type="ECO:0000313" key="4">
    <source>
        <dbReference type="EMBL" id="GHA33761.1"/>
    </source>
</evidence>
<dbReference type="EMBL" id="BMXB01000003">
    <property type="protein sequence ID" value="GHA33761.1"/>
    <property type="molecule type" value="Genomic_DNA"/>
</dbReference>
<evidence type="ECO:0000256" key="1">
    <source>
        <dbReference type="ARBA" id="ARBA00004236"/>
    </source>
</evidence>
<evidence type="ECO:0000256" key="3">
    <source>
        <dbReference type="ARBA" id="ARBA00023136"/>
    </source>
</evidence>
<evidence type="ECO:0000256" key="2">
    <source>
        <dbReference type="ARBA" id="ARBA00022475"/>
    </source>
</evidence>
<dbReference type="GO" id="GO:0005886">
    <property type="term" value="C:plasma membrane"/>
    <property type="evidence" value="ECO:0007669"/>
    <property type="project" value="UniProtKB-SubCell"/>
</dbReference>
<dbReference type="AlphaFoldDB" id="A0A918SBW2"/>
<organism evidence="4 5">
    <name type="scientific">Salinimicrobium marinum</name>
    <dbReference type="NCBI Taxonomy" id="680283"/>
    <lineage>
        <taxon>Bacteria</taxon>
        <taxon>Pseudomonadati</taxon>
        <taxon>Bacteroidota</taxon>
        <taxon>Flavobacteriia</taxon>
        <taxon>Flavobacteriales</taxon>
        <taxon>Flavobacteriaceae</taxon>
        <taxon>Salinimicrobium</taxon>
    </lineage>
</organism>
<comment type="subcellular location">
    <subcellularLocation>
        <location evidence="1">Cell membrane</location>
    </subcellularLocation>
</comment>